<name>A0A0F9LN23_9ZZZZ</name>
<dbReference type="SUPFAM" id="SSF53300">
    <property type="entry name" value="vWA-like"/>
    <property type="match status" value="1"/>
</dbReference>
<dbReference type="PANTHER" id="PTHR45737">
    <property type="entry name" value="VON WILLEBRAND FACTOR A DOMAIN-CONTAINING PROTEIN 5A"/>
    <property type="match status" value="1"/>
</dbReference>
<evidence type="ECO:0000259" key="3">
    <source>
        <dbReference type="PROSITE" id="PS50234"/>
    </source>
</evidence>
<dbReference type="AlphaFoldDB" id="A0A0F9LN23"/>
<dbReference type="Pfam" id="PF13768">
    <property type="entry name" value="VWA_3"/>
    <property type="match status" value="1"/>
</dbReference>
<feature type="transmembrane region" description="Helical" evidence="2">
    <location>
        <begin position="28"/>
        <end position="51"/>
    </location>
</feature>
<dbReference type="EMBL" id="LAZR01012068">
    <property type="protein sequence ID" value="KKM44818.1"/>
    <property type="molecule type" value="Genomic_DNA"/>
</dbReference>
<keyword evidence="2" id="KW-0472">Membrane</keyword>
<keyword evidence="2" id="KW-0812">Transmembrane</keyword>
<keyword evidence="2" id="KW-1133">Transmembrane helix</keyword>
<evidence type="ECO:0000313" key="4">
    <source>
        <dbReference type="EMBL" id="KKM44818.1"/>
    </source>
</evidence>
<evidence type="ECO:0000256" key="2">
    <source>
        <dbReference type="SAM" id="Phobius"/>
    </source>
</evidence>
<dbReference type="Gene3D" id="3.40.50.410">
    <property type="entry name" value="von Willebrand factor, type A domain"/>
    <property type="match status" value="1"/>
</dbReference>
<organism evidence="4">
    <name type="scientific">marine sediment metagenome</name>
    <dbReference type="NCBI Taxonomy" id="412755"/>
    <lineage>
        <taxon>unclassified sequences</taxon>
        <taxon>metagenomes</taxon>
        <taxon>ecological metagenomes</taxon>
    </lineage>
</organism>
<feature type="domain" description="VWFA" evidence="3">
    <location>
        <begin position="199"/>
        <end position="350"/>
    </location>
</feature>
<dbReference type="InterPro" id="IPR002035">
    <property type="entry name" value="VWF_A"/>
</dbReference>
<comment type="caution">
    <text evidence="4">The sequence shown here is derived from an EMBL/GenBank/DDBJ whole genome shotgun (WGS) entry which is preliminary data.</text>
</comment>
<feature type="compositionally biased region" description="Basic and acidic residues" evidence="1">
    <location>
        <begin position="81"/>
        <end position="93"/>
    </location>
</feature>
<dbReference type="PANTHER" id="PTHR45737:SF6">
    <property type="entry name" value="VON WILLEBRAND FACTOR A DOMAIN-CONTAINING PROTEIN 5A"/>
    <property type="match status" value="1"/>
</dbReference>
<feature type="region of interest" description="Disordered" evidence="1">
    <location>
        <begin position="72"/>
        <end position="100"/>
    </location>
</feature>
<dbReference type="InterPro" id="IPR036465">
    <property type="entry name" value="vWFA_dom_sf"/>
</dbReference>
<dbReference type="PROSITE" id="PS50234">
    <property type="entry name" value="VWFA"/>
    <property type="match status" value="1"/>
</dbReference>
<reference evidence="4" key="1">
    <citation type="journal article" date="2015" name="Nature">
        <title>Complex archaea that bridge the gap between prokaryotes and eukaryotes.</title>
        <authorList>
            <person name="Spang A."/>
            <person name="Saw J.H."/>
            <person name="Jorgensen S.L."/>
            <person name="Zaremba-Niedzwiedzka K."/>
            <person name="Martijn J."/>
            <person name="Lind A.E."/>
            <person name="van Eijk R."/>
            <person name="Schleper C."/>
            <person name="Guy L."/>
            <person name="Ettema T.J."/>
        </authorList>
    </citation>
    <scope>NUCLEOTIDE SEQUENCE</scope>
</reference>
<gene>
    <name evidence="4" type="ORF">LCGC14_1561480</name>
</gene>
<protein>
    <recommendedName>
        <fullName evidence="3">VWFA domain-containing protein</fullName>
    </recommendedName>
</protein>
<sequence>MTDDIADTSAPVGGPRPFRWLGDAVRRLSLSFCLSILLHALIATAVVVVLLHGGKNPTQQQGEISVALISSDVDDAGSAPEPDRDGDRDREAHPGTPSVAEQAEQRLLDQHDRQLADIVGKIESAADETAWAEAEKAIEKAEKAYRQRRVKRASDAFRQLDKSSAEWRKLEKRLAGLKARVKESRSGAFYGIPSGSARKIVYVVDRSTSMTNELGAVKRELKRAISTLTEGKSFHVIFYDSGPPTEMPPRGLVQATSERKQAAYAFINRIAAGGGTEPAPALDRALDLKPDVIYLLSDGQFPESAVARITGRNAGKGTAINTICFQNRSGETLLRKLAASNSGTYVFVAR</sequence>
<evidence type="ECO:0000256" key="1">
    <source>
        <dbReference type="SAM" id="MobiDB-lite"/>
    </source>
</evidence>
<proteinExistence type="predicted"/>
<accession>A0A0F9LN23</accession>